<dbReference type="Proteomes" id="UP000309016">
    <property type="component" value="Chromosome"/>
</dbReference>
<gene>
    <name evidence="1" type="ORF">FHG64_03175</name>
</gene>
<name>A0A5B7WZM6_9FLAO</name>
<dbReference type="KEGG" id="afla:FHG64_03175"/>
<dbReference type="AlphaFoldDB" id="A0A5B7WZM6"/>
<dbReference type="OrthoDB" id="8454975at2"/>
<evidence type="ECO:0000313" key="2">
    <source>
        <dbReference type="Proteomes" id="UP000309016"/>
    </source>
</evidence>
<accession>A0A5B7WZM6</accession>
<sequence length="114" mass="13333">MKKYGIWEFNEDQGLTGRPLNLPEIKISKEQLWETEDTTEGKVWKWPLHLTRQKWCSPVMANDFNKAFFSSIKALKKQRPATFNVEPDLDARTIRWQTDMLSDYFPGPDAEAIA</sequence>
<dbReference type="RefSeq" id="WP_139065043.1">
    <property type="nucleotide sequence ID" value="NZ_CP040812.1"/>
</dbReference>
<proteinExistence type="predicted"/>
<dbReference type="EMBL" id="CP040812">
    <property type="protein sequence ID" value="QCY68467.1"/>
    <property type="molecule type" value="Genomic_DNA"/>
</dbReference>
<evidence type="ECO:0000313" key="1">
    <source>
        <dbReference type="EMBL" id="QCY68467.1"/>
    </source>
</evidence>
<organism evidence="1 2">
    <name type="scientific">Antarcticibacterium flavum</name>
    <dbReference type="NCBI Taxonomy" id="2058175"/>
    <lineage>
        <taxon>Bacteria</taxon>
        <taxon>Pseudomonadati</taxon>
        <taxon>Bacteroidota</taxon>
        <taxon>Flavobacteriia</taxon>
        <taxon>Flavobacteriales</taxon>
        <taxon>Flavobacteriaceae</taxon>
        <taxon>Antarcticibacterium</taxon>
    </lineage>
</organism>
<reference evidence="1 2" key="1">
    <citation type="submission" date="2019-06" db="EMBL/GenBank/DDBJ databases">
        <title>Complete genome sequence of Antarcticibacterium flavum KCTC 52984T from an Antarctic marine sediment.</title>
        <authorList>
            <person name="Lee Y.M."/>
            <person name="Shin S.C."/>
        </authorList>
    </citation>
    <scope>NUCLEOTIDE SEQUENCE [LARGE SCALE GENOMIC DNA]</scope>
    <source>
        <strain evidence="1 2">KCTC 52984</strain>
    </source>
</reference>
<keyword evidence="2" id="KW-1185">Reference proteome</keyword>
<protein>
    <submittedName>
        <fullName evidence="1">Uncharacterized protein</fullName>
    </submittedName>
</protein>